<protein>
    <submittedName>
        <fullName evidence="2">Uncharacterized protein</fullName>
    </submittedName>
</protein>
<keyword evidence="3" id="KW-1185">Reference proteome</keyword>
<sequence>MEKRERWRREKDGEGRKMEKRERWIREKDGEEKDEEKDGQERKMEKRERWRREKDGDTHGTSPSSTPHSLIQHQQFEGLTGIQMADIF</sequence>
<evidence type="ECO:0000313" key="2">
    <source>
        <dbReference type="EMBL" id="KAK3861614.1"/>
    </source>
</evidence>
<organism evidence="2 3">
    <name type="scientific">Petrolisthes cinctipes</name>
    <name type="common">Flat porcelain crab</name>
    <dbReference type="NCBI Taxonomy" id="88211"/>
    <lineage>
        <taxon>Eukaryota</taxon>
        <taxon>Metazoa</taxon>
        <taxon>Ecdysozoa</taxon>
        <taxon>Arthropoda</taxon>
        <taxon>Crustacea</taxon>
        <taxon>Multicrustacea</taxon>
        <taxon>Malacostraca</taxon>
        <taxon>Eumalacostraca</taxon>
        <taxon>Eucarida</taxon>
        <taxon>Decapoda</taxon>
        <taxon>Pleocyemata</taxon>
        <taxon>Anomura</taxon>
        <taxon>Galatheoidea</taxon>
        <taxon>Porcellanidae</taxon>
        <taxon>Petrolisthes</taxon>
    </lineage>
</organism>
<evidence type="ECO:0000256" key="1">
    <source>
        <dbReference type="SAM" id="MobiDB-lite"/>
    </source>
</evidence>
<feature type="region of interest" description="Disordered" evidence="1">
    <location>
        <begin position="1"/>
        <end position="88"/>
    </location>
</feature>
<evidence type="ECO:0000313" key="3">
    <source>
        <dbReference type="Proteomes" id="UP001286313"/>
    </source>
</evidence>
<feature type="compositionally biased region" description="Basic and acidic residues" evidence="1">
    <location>
        <begin position="1"/>
        <end position="31"/>
    </location>
</feature>
<dbReference type="Proteomes" id="UP001286313">
    <property type="component" value="Unassembled WGS sequence"/>
</dbReference>
<dbReference type="AlphaFoldDB" id="A0AAE1EU40"/>
<feature type="compositionally biased region" description="Low complexity" evidence="1">
    <location>
        <begin position="59"/>
        <end position="69"/>
    </location>
</feature>
<reference evidence="2" key="1">
    <citation type="submission" date="2023-10" db="EMBL/GenBank/DDBJ databases">
        <title>Genome assemblies of two species of porcelain crab, Petrolisthes cinctipes and Petrolisthes manimaculis (Anomura: Porcellanidae).</title>
        <authorList>
            <person name="Angst P."/>
        </authorList>
    </citation>
    <scope>NUCLEOTIDE SEQUENCE</scope>
    <source>
        <strain evidence="2">PB745_01</strain>
        <tissue evidence="2">Gill</tissue>
    </source>
</reference>
<name>A0AAE1EU40_PETCI</name>
<gene>
    <name evidence="2" type="ORF">Pcinc_032444</name>
</gene>
<dbReference type="EMBL" id="JAWQEG010004459">
    <property type="protein sequence ID" value="KAK3861614.1"/>
    <property type="molecule type" value="Genomic_DNA"/>
</dbReference>
<comment type="caution">
    <text evidence="2">The sequence shown here is derived from an EMBL/GenBank/DDBJ whole genome shotgun (WGS) entry which is preliminary data.</text>
</comment>
<feature type="compositionally biased region" description="Basic and acidic residues" evidence="1">
    <location>
        <begin position="39"/>
        <end position="58"/>
    </location>
</feature>
<proteinExistence type="predicted"/>
<accession>A0AAE1EU40</accession>